<protein>
    <recommendedName>
        <fullName evidence="6">Mutator family transposase</fullName>
    </recommendedName>
</protein>
<dbReference type="PANTHER" id="PTHR33217:SF7">
    <property type="entry name" value="TRANSPOSASE FOR INSERTION SEQUENCE ELEMENT IS1081"/>
    <property type="match status" value="1"/>
</dbReference>
<dbReference type="Pfam" id="PF00872">
    <property type="entry name" value="Transposase_mut"/>
    <property type="match status" value="1"/>
</dbReference>
<evidence type="ECO:0000256" key="1">
    <source>
        <dbReference type="ARBA" id="ARBA00002190"/>
    </source>
</evidence>
<accession>A0A075WSG4</accession>
<sequence>MGNLDLDLEKVLSEISKIESKEGIKMAAALLLNALMKKEREIFLRDSIDNKANGYYERQLACFLGNLGISVPRDRKSEFRPAILPPEWQKADESFQDFILNLVLQSYSPNKIKALLQSMKLPYSPEQIEEIKEELYNQAKELKTKELPENLFAMFIDAYHTQIKDTEVNRIRKAVIYNIIGIDMEGRKNLLSYYIYFGSETKEDWLQILNDLIKRGVKRVMVIVSDDFPGLTQAIKALFPETDHQLCFVHMQRNINRNMSKQDAKKFYEELSIIKRIEEYERALIRFEELCKSYEKKYPAYIKGLLKKKEHYFVYKKYPEGVRRYIYTTNVVENINSRIELIRVNTGGYFQSIKTAEVAIYITVSRIQKMRWQKPLLLIKSALYELRQMFVKRFYKETQFS</sequence>
<dbReference type="PaxDb" id="289377-HL41_05265"/>
<comment type="function">
    <text evidence="1 6">Required for the transposition of the insertion element.</text>
</comment>
<comment type="similarity">
    <text evidence="2 6">Belongs to the transposase mutator family.</text>
</comment>
<keyword evidence="3 6" id="KW-0815">Transposition</keyword>
<dbReference type="KEGG" id="tcm:HL41_05265"/>
<keyword evidence="5 6" id="KW-0233">DNA recombination</keyword>
<reference evidence="7 8" key="1">
    <citation type="journal article" date="2015" name="Genome Announc.">
        <title>Genome Sequence of a Sulfate-Reducing Thermophilic Bacterium, Thermodesulfobacterium commune DSM 2178T (Phylum Thermodesulfobacteria).</title>
        <authorList>
            <person name="Bhatnagar S."/>
            <person name="Badger J.H."/>
            <person name="Madupu R."/>
            <person name="Khouri H.M."/>
            <person name="O'Connor E.M."/>
            <person name="Robb F.T."/>
            <person name="Ward N.L."/>
            <person name="Eisen J.A."/>
        </authorList>
    </citation>
    <scope>NUCLEOTIDE SEQUENCE [LARGE SCALE GENOMIC DNA]</scope>
    <source>
        <strain evidence="7 8">DSM 2178</strain>
    </source>
</reference>
<dbReference type="PANTHER" id="PTHR33217">
    <property type="entry name" value="TRANSPOSASE FOR INSERTION SEQUENCE ELEMENT IS1081"/>
    <property type="match status" value="1"/>
</dbReference>
<dbReference type="GO" id="GO:0006313">
    <property type="term" value="P:DNA transposition"/>
    <property type="evidence" value="ECO:0007669"/>
    <property type="project" value="UniProtKB-UniRule"/>
</dbReference>
<dbReference type="InterPro" id="IPR001207">
    <property type="entry name" value="Transposase_mutator"/>
</dbReference>
<evidence type="ECO:0000313" key="8">
    <source>
        <dbReference type="Proteomes" id="UP000028481"/>
    </source>
</evidence>
<dbReference type="OrthoDB" id="9793302at2"/>
<dbReference type="NCBIfam" id="NF033543">
    <property type="entry name" value="transpos_IS256"/>
    <property type="match status" value="1"/>
</dbReference>
<dbReference type="EMBL" id="CP008796">
    <property type="protein sequence ID" value="AIH04204.1"/>
    <property type="molecule type" value="Genomic_DNA"/>
</dbReference>
<evidence type="ECO:0000256" key="6">
    <source>
        <dbReference type="RuleBase" id="RU365089"/>
    </source>
</evidence>
<keyword evidence="6" id="KW-0814">Transposable element</keyword>
<evidence type="ECO:0000256" key="4">
    <source>
        <dbReference type="ARBA" id="ARBA00023125"/>
    </source>
</evidence>
<name>A0A075WSG4_9BACT</name>
<gene>
    <name evidence="7" type="ORF">HL41_05265</name>
</gene>
<proteinExistence type="inferred from homology"/>
<organism evidence="7 8">
    <name type="scientific">Thermodesulfobacterium commune DSM 2178</name>
    <dbReference type="NCBI Taxonomy" id="289377"/>
    <lineage>
        <taxon>Bacteria</taxon>
        <taxon>Pseudomonadati</taxon>
        <taxon>Thermodesulfobacteriota</taxon>
        <taxon>Thermodesulfobacteria</taxon>
        <taxon>Thermodesulfobacteriales</taxon>
        <taxon>Thermodesulfobacteriaceae</taxon>
        <taxon>Thermodesulfobacterium</taxon>
    </lineage>
</organism>
<evidence type="ECO:0000256" key="3">
    <source>
        <dbReference type="ARBA" id="ARBA00022578"/>
    </source>
</evidence>
<keyword evidence="4 6" id="KW-0238">DNA-binding</keyword>
<dbReference type="RefSeq" id="WP_038549648.1">
    <property type="nucleotide sequence ID" value="NZ_CP008796.1"/>
</dbReference>
<dbReference type="GO" id="GO:0003677">
    <property type="term" value="F:DNA binding"/>
    <property type="evidence" value="ECO:0007669"/>
    <property type="project" value="UniProtKB-UniRule"/>
</dbReference>
<evidence type="ECO:0000313" key="7">
    <source>
        <dbReference type="EMBL" id="AIH04204.1"/>
    </source>
</evidence>
<keyword evidence="8" id="KW-1185">Reference proteome</keyword>
<evidence type="ECO:0000256" key="5">
    <source>
        <dbReference type="ARBA" id="ARBA00023172"/>
    </source>
</evidence>
<dbReference type="Proteomes" id="UP000028481">
    <property type="component" value="Chromosome"/>
</dbReference>
<dbReference type="eggNOG" id="COG3328">
    <property type="taxonomic scope" value="Bacteria"/>
</dbReference>
<dbReference type="GO" id="GO:0004803">
    <property type="term" value="F:transposase activity"/>
    <property type="evidence" value="ECO:0007669"/>
    <property type="project" value="UniProtKB-UniRule"/>
</dbReference>
<dbReference type="AlphaFoldDB" id="A0A075WSG4"/>
<evidence type="ECO:0000256" key="2">
    <source>
        <dbReference type="ARBA" id="ARBA00010961"/>
    </source>
</evidence>
<dbReference type="HOGENOM" id="CLU_036805_2_0_0"/>